<keyword evidence="4" id="KW-1185">Reference proteome</keyword>
<organism evidence="3 4">
    <name type="scientific">Sphaerobolus stellatus (strain SS14)</name>
    <dbReference type="NCBI Taxonomy" id="990650"/>
    <lineage>
        <taxon>Eukaryota</taxon>
        <taxon>Fungi</taxon>
        <taxon>Dikarya</taxon>
        <taxon>Basidiomycota</taxon>
        <taxon>Agaricomycotina</taxon>
        <taxon>Agaricomycetes</taxon>
        <taxon>Phallomycetidae</taxon>
        <taxon>Geastrales</taxon>
        <taxon>Sphaerobolaceae</taxon>
        <taxon>Sphaerobolus</taxon>
    </lineage>
</organism>
<gene>
    <name evidence="3" type="ORF">M422DRAFT_778302</name>
</gene>
<dbReference type="AlphaFoldDB" id="A0A0C9VHU3"/>
<name>A0A0C9VHU3_SPHS4</name>
<evidence type="ECO:0000313" key="3">
    <source>
        <dbReference type="EMBL" id="KIJ46866.1"/>
    </source>
</evidence>
<accession>A0A0C9VHU3</accession>
<keyword evidence="1" id="KW-0472">Membrane</keyword>
<evidence type="ECO:0000313" key="4">
    <source>
        <dbReference type="Proteomes" id="UP000054279"/>
    </source>
</evidence>
<feature type="transmembrane region" description="Helical" evidence="1">
    <location>
        <begin position="192"/>
        <end position="214"/>
    </location>
</feature>
<feature type="transmembrane region" description="Helical" evidence="1">
    <location>
        <begin position="234"/>
        <end position="254"/>
    </location>
</feature>
<feature type="domain" description="DUF6533" evidence="2">
    <location>
        <begin position="52"/>
        <end position="99"/>
    </location>
</feature>
<dbReference type="Pfam" id="PF20151">
    <property type="entry name" value="DUF6533"/>
    <property type="match status" value="1"/>
</dbReference>
<feature type="transmembrane region" description="Helical" evidence="1">
    <location>
        <begin position="111"/>
        <end position="129"/>
    </location>
</feature>
<dbReference type="InterPro" id="IPR045340">
    <property type="entry name" value="DUF6533"/>
</dbReference>
<reference evidence="3 4" key="1">
    <citation type="submission" date="2014-06" db="EMBL/GenBank/DDBJ databases">
        <title>Evolutionary Origins and Diversification of the Mycorrhizal Mutualists.</title>
        <authorList>
            <consortium name="DOE Joint Genome Institute"/>
            <consortium name="Mycorrhizal Genomics Consortium"/>
            <person name="Kohler A."/>
            <person name="Kuo A."/>
            <person name="Nagy L.G."/>
            <person name="Floudas D."/>
            <person name="Copeland A."/>
            <person name="Barry K.W."/>
            <person name="Cichocki N."/>
            <person name="Veneault-Fourrey C."/>
            <person name="LaButti K."/>
            <person name="Lindquist E.A."/>
            <person name="Lipzen A."/>
            <person name="Lundell T."/>
            <person name="Morin E."/>
            <person name="Murat C."/>
            <person name="Riley R."/>
            <person name="Ohm R."/>
            <person name="Sun H."/>
            <person name="Tunlid A."/>
            <person name="Henrissat B."/>
            <person name="Grigoriev I.V."/>
            <person name="Hibbett D.S."/>
            <person name="Martin F."/>
        </authorList>
    </citation>
    <scope>NUCLEOTIDE SEQUENCE [LARGE SCALE GENOMIC DNA]</scope>
    <source>
        <strain evidence="3 4">SS14</strain>
    </source>
</reference>
<dbReference type="OrthoDB" id="3349377at2759"/>
<sequence length="367" mass="41588">MRSFRASTQEDTYRGVLSTVCVQTLVMQAPPFTVAMLPSVITHLNYVFVTRCIQAASLALLAYDHVLTFTDEVDFVWMGVHSRSWPRMLFFSARYMPFIALLINSSGNNWLLYQGWTGLLLFGGVQIISQMRIWAVYKSQKILIANGVLIFAGLAAMGLIEGLAYRHLVATNFHIITPVCGPPLSGLPSYVYAFWIPPIILETVAFFLVLYKAVEYYRSEVPKDWVTARFMAAITRYSVTYFLIALMVYLGNFIIWKCLEVPAYEILLPLTFALPSIAGNRMLLNLRAIFYRTHSLAPGKEMLCMRIINESDRGVVIRAQEGFNEFESFFGGEGQGKDQFMPNTMLPLPNLVHSITTNVQVENYMDI</sequence>
<feature type="transmembrane region" description="Helical" evidence="1">
    <location>
        <begin position="266"/>
        <end position="284"/>
    </location>
</feature>
<protein>
    <recommendedName>
        <fullName evidence="2">DUF6533 domain-containing protein</fullName>
    </recommendedName>
</protein>
<evidence type="ECO:0000259" key="2">
    <source>
        <dbReference type="Pfam" id="PF20151"/>
    </source>
</evidence>
<dbReference type="HOGENOM" id="CLU_754730_0_0_1"/>
<feature type="transmembrane region" description="Helical" evidence="1">
    <location>
        <begin position="141"/>
        <end position="160"/>
    </location>
</feature>
<dbReference type="Proteomes" id="UP000054279">
    <property type="component" value="Unassembled WGS sequence"/>
</dbReference>
<keyword evidence="1" id="KW-1133">Transmembrane helix</keyword>
<evidence type="ECO:0000256" key="1">
    <source>
        <dbReference type="SAM" id="Phobius"/>
    </source>
</evidence>
<dbReference type="EMBL" id="KN837105">
    <property type="protein sequence ID" value="KIJ46866.1"/>
    <property type="molecule type" value="Genomic_DNA"/>
</dbReference>
<keyword evidence="1" id="KW-0812">Transmembrane</keyword>
<proteinExistence type="predicted"/>